<sequence length="62" mass="6942">MSDSGTFYPPPFRLNTVDLGVSGFSGVFSGVRKMLFRMRKNIIFALRICSELPESAALPFRL</sequence>
<proteinExistence type="predicted"/>
<protein>
    <submittedName>
        <fullName evidence="1">Uncharacterized protein</fullName>
    </submittedName>
</protein>
<dbReference type="EMBL" id="CP061800">
    <property type="protein sequence ID" value="QTA90291.1"/>
    <property type="molecule type" value="Genomic_DNA"/>
</dbReference>
<evidence type="ECO:0000313" key="2">
    <source>
        <dbReference type="Proteomes" id="UP000663722"/>
    </source>
</evidence>
<name>A0A975BRH4_9BACT</name>
<gene>
    <name evidence="1" type="ORF">dnm_063520</name>
</gene>
<keyword evidence="2" id="KW-1185">Reference proteome</keyword>
<dbReference type="AlphaFoldDB" id="A0A975BRH4"/>
<dbReference type="KEGG" id="dmm:dnm_063520"/>
<reference evidence="1" key="1">
    <citation type="journal article" date="2021" name="Microb. Physiol.">
        <title>Proteogenomic Insights into the Physiology of Marine, Sulfate-Reducing, Filamentous Desulfonema limicola and Desulfonema magnum.</title>
        <authorList>
            <person name="Schnaars V."/>
            <person name="Wohlbrand L."/>
            <person name="Scheve S."/>
            <person name="Hinrichs C."/>
            <person name="Reinhardt R."/>
            <person name="Rabus R."/>
        </authorList>
    </citation>
    <scope>NUCLEOTIDE SEQUENCE</scope>
    <source>
        <strain evidence="1">4be13</strain>
    </source>
</reference>
<dbReference type="Proteomes" id="UP000663722">
    <property type="component" value="Chromosome"/>
</dbReference>
<evidence type="ECO:0000313" key="1">
    <source>
        <dbReference type="EMBL" id="QTA90291.1"/>
    </source>
</evidence>
<accession>A0A975BRH4</accession>
<organism evidence="1 2">
    <name type="scientific">Desulfonema magnum</name>
    <dbReference type="NCBI Taxonomy" id="45655"/>
    <lineage>
        <taxon>Bacteria</taxon>
        <taxon>Pseudomonadati</taxon>
        <taxon>Thermodesulfobacteriota</taxon>
        <taxon>Desulfobacteria</taxon>
        <taxon>Desulfobacterales</taxon>
        <taxon>Desulfococcaceae</taxon>
        <taxon>Desulfonema</taxon>
    </lineage>
</organism>